<accession>A0A660DU89</accession>
<evidence type="ECO:0000313" key="1">
    <source>
        <dbReference type="EMBL" id="VDG26763.1"/>
    </source>
</evidence>
<name>A0A660DU89_9LACO</name>
<protein>
    <submittedName>
        <fullName evidence="1">Uncharacterized protein</fullName>
    </submittedName>
</protein>
<dbReference type="EMBL" id="UYIG01000001">
    <property type="protein sequence ID" value="VDG26763.1"/>
    <property type="molecule type" value="Genomic_DNA"/>
</dbReference>
<keyword evidence="2" id="KW-1185">Reference proteome</keyword>
<dbReference type="AlphaFoldDB" id="A0A660DU89"/>
<reference evidence="1 2" key="1">
    <citation type="submission" date="2018-11" db="EMBL/GenBank/DDBJ databases">
        <authorList>
            <person name="Wuyts S."/>
        </authorList>
    </citation>
    <scope>NUCLEOTIDE SEQUENCE [LARGE SCALE GENOMIC DNA]</scope>
    <source>
        <strain evidence="1">Lactobacillus mudanjiangensis AMBF249</strain>
    </source>
</reference>
<evidence type="ECO:0000313" key="2">
    <source>
        <dbReference type="Proteomes" id="UP000289996"/>
    </source>
</evidence>
<gene>
    <name evidence="1" type="ORF">MUDAN_MDHGFNIF_00166</name>
</gene>
<dbReference type="Proteomes" id="UP000289996">
    <property type="component" value="Unassembled WGS sequence"/>
</dbReference>
<dbReference type="RefSeq" id="WP_130851171.1">
    <property type="nucleotide sequence ID" value="NZ_UYIG01000001.1"/>
</dbReference>
<organism evidence="1 2">
    <name type="scientific">Lactiplantibacillus mudanjiangensis</name>
    <dbReference type="NCBI Taxonomy" id="1296538"/>
    <lineage>
        <taxon>Bacteria</taxon>
        <taxon>Bacillati</taxon>
        <taxon>Bacillota</taxon>
        <taxon>Bacilli</taxon>
        <taxon>Lactobacillales</taxon>
        <taxon>Lactobacillaceae</taxon>
        <taxon>Lactiplantibacillus</taxon>
    </lineage>
</organism>
<dbReference type="OrthoDB" id="9904642at2"/>
<proteinExistence type="predicted"/>
<sequence length="277" mass="32061">MTTVSQGHVIEETVKFIDDYYTNNPSNKATTWQNDNSQPDSLKLRHDRILKLYDRRAKSIKKDLEDGDISFPSANYFLKANQYQIPAIIAQGISQLLAFEYMKPDRDTYPIFMTFCVDNLSALYARTTQSVNQINFLRINLEILIGACTNRHLLLEPQDFMSATEATTYNKLLDQYPLQRNRFLVRLSAYYYMNLLFPIKTIRAFKDKYNQIINILKSNFYKDYNAFIASKAMSISASDCINTKTDIALNEDAYLHTAANQEPQDYLIQILDSLALE</sequence>